<gene>
    <name evidence="2" type="ORF">BDV98DRAFT_598698</name>
</gene>
<sequence length="145" mass="15478">MKPVKKAKAGKKGAGEKTSDKKGAEKEPKKMGRPPNLIIIIKTVQAYVVVAGKKPGQFGTESKCQGKCAKVPAPTTHGPFTITLDNPLNDLCLVLAKTLEAAELGGGAGLVVFGSPKKSRRDQAWLLSRFVHFVTRYVNALSAFC</sequence>
<protein>
    <submittedName>
        <fullName evidence="2">Uncharacterized protein</fullName>
    </submittedName>
</protein>
<evidence type="ECO:0000256" key="1">
    <source>
        <dbReference type="SAM" id="MobiDB-lite"/>
    </source>
</evidence>
<feature type="region of interest" description="Disordered" evidence="1">
    <location>
        <begin position="1"/>
        <end position="32"/>
    </location>
</feature>
<keyword evidence="3" id="KW-1185">Reference proteome</keyword>
<dbReference type="OrthoDB" id="3128618at2759"/>
<organism evidence="2 3">
    <name type="scientific">Pterulicium gracile</name>
    <dbReference type="NCBI Taxonomy" id="1884261"/>
    <lineage>
        <taxon>Eukaryota</taxon>
        <taxon>Fungi</taxon>
        <taxon>Dikarya</taxon>
        <taxon>Basidiomycota</taxon>
        <taxon>Agaricomycotina</taxon>
        <taxon>Agaricomycetes</taxon>
        <taxon>Agaricomycetidae</taxon>
        <taxon>Agaricales</taxon>
        <taxon>Pleurotineae</taxon>
        <taxon>Pterulaceae</taxon>
        <taxon>Pterulicium</taxon>
    </lineage>
</organism>
<accession>A0A5C3PZR8</accession>
<dbReference type="EMBL" id="ML178891">
    <property type="protein sequence ID" value="TFK95344.1"/>
    <property type="molecule type" value="Genomic_DNA"/>
</dbReference>
<dbReference type="Proteomes" id="UP000305067">
    <property type="component" value="Unassembled WGS sequence"/>
</dbReference>
<proteinExistence type="predicted"/>
<evidence type="ECO:0000313" key="3">
    <source>
        <dbReference type="Proteomes" id="UP000305067"/>
    </source>
</evidence>
<evidence type="ECO:0000313" key="2">
    <source>
        <dbReference type="EMBL" id="TFK95344.1"/>
    </source>
</evidence>
<name>A0A5C3PZR8_9AGAR</name>
<dbReference type="AlphaFoldDB" id="A0A5C3PZR8"/>
<feature type="compositionally biased region" description="Basic and acidic residues" evidence="1">
    <location>
        <begin position="13"/>
        <end position="30"/>
    </location>
</feature>
<reference evidence="2 3" key="1">
    <citation type="journal article" date="2019" name="Nat. Ecol. Evol.">
        <title>Megaphylogeny resolves global patterns of mushroom evolution.</title>
        <authorList>
            <person name="Varga T."/>
            <person name="Krizsan K."/>
            <person name="Foldi C."/>
            <person name="Dima B."/>
            <person name="Sanchez-Garcia M."/>
            <person name="Sanchez-Ramirez S."/>
            <person name="Szollosi G.J."/>
            <person name="Szarkandi J.G."/>
            <person name="Papp V."/>
            <person name="Albert L."/>
            <person name="Andreopoulos W."/>
            <person name="Angelini C."/>
            <person name="Antonin V."/>
            <person name="Barry K.W."/>
            <person name="Bougher N.L."/>
            <person name="Buchanan P."/>
            <person name="Buyck B."/>
            <person name="Bense V."/>
            <person name="Catcheside P."/>
            <person name="Chovatia M."/>
            <person name="Cooper J."/>
            <person name="Damon W."/>
            <person name="Desjardin D."/>
            <person name="Finy P."/>
            <person name="Geml J."/>
            <person name="Haridas S."/>
            <person name="Hughes K."/>
            <person name="Justo A."/>
            <person name="Karasinski D."/>
            <person name="Kautmanova I."/>
            <person name="Kiss B."/>
            <person name="Kocsube S."/>
            <person name="Kotiranta H."/>
            <person name="LaButti K.M."/>
            <person name="Lechner B.E."/>
            <person name="Liimatainen K."/>
            <person name="Lipzen A."/>
            <person name="Lukacs Z."/>
            <person name="Mihaltcheva S."/>
            <person name="Morgado L.N."/>
            <person name="Niskanen T."/>
            <person name="Noordeloos M.E."/>
            <person name="Ohm R.A."/>
            <person name="Ortiz-Santana B."/>
            <person name="Ovrebo C."/>
            <person name="Racz N."/>
            <person name="Riley R."/>
            <person name="Savchenko A."/>
            <person name="Shiryaev A."/>
            <person name="Soop K."/>
            <person name="Spirin V."/>
            <person name="Szebenyi C."/>
            <person name="Tomsovsky M."/>
            <person name="Tulloss R.E."/>
            <person name="Uehling J."/>
            <person name="Grigoriev I.V."/>
            <person name="Vagvolgyi C."/>
            <person name="Papp T."/>
            <person name="Martin F.M."/>
            <person name="Miettinen O."/>
            <person name="Hibbett D.S."/>
            <person name="Nagy L.G."/>
        </authorList>
    </citation>
    <scope>NUCLEOTIDE SEQUENCE [LARGE SCALE GENOMIC DNA]</scope>
    <source>
        <strain evidence="2 3">CBS 309.79</strain>
    </source>
</reference>
<feature type="compositionally biased region" description="Basic residues" evidence="1">
    <location>
        <begin position="1"/>
        <end position="11"/>
    </location>
</feature>